<name>A0A0B7AWK9_9EUPU</name>
<feature type="compositionally biased region" description="Low complexity" evidence="1">
    <location>
        <begin position="41"/>
        <end position="76"/>
    </location>
</feature>
<feature type="region of interest" description="Disordered" evidence="1">
    <location>
        <begin position="21"/>
        <end position="76"/>
    </location>
</feature>
<proteinExistence type="predicted"/>
<evidence type="ECO:0000256" key="1">
    <source>
        <dbReference type="SAM" id="MobiDB-lite"/>
    </source>
</evidence>
<keyword evidence="2" id="KW-0732">Signal</keyword>
<reference evidence="3" key="1">
    <citation type="submission" date="2014-12" db="EMBL/GenBank/DDBJ databases">
        <title>Insight into the proteome of Arion vulgaris.</title>
        <authorList>
            <person name="Aradska J."/>
            <person name="Bulat T."/>
            <person name="Smidak R."/>
            <person name="Sarate P."/>
            <person name="Gangsoo J."/>
            <person name="Sialana F."/>
            <person name="Bilban M."/>
            <person name="Lubec G."/>
        </authorList>
    </citation>
    <scope>NUCLEOTIDE SEQUENCE</scope>
    <source>
        <tissue evidence="3">Skin</tissue>
    </source>
</reference>
<dbReference type="EMBL" id="HACG01038147">
    <property type="protein sequence ID" value="CEK85012.1"/>
    <property type="molecule type" value="Transcribed_RNA"/>
</dbReference>
<organism evidence="3">
    <name type="scientific">Arion vulgaris</name>
    <dbReference type="NCBI Taxonomy" id="1028688"/>
    <lineage>
        <taxon>Eukaryota</taxon>
        <taxon>Metazoa</taxon>
        <taxon>Spiralia</taxon>
        <taxon>Lophotrochozoa</taxon>
        <taxon>Mollusca</taxon>
        <taxon>Gastropoda</taxon>
        <taxon>Heterobranchia</taxon>
        <taxon>Euthyneura</taxon>
        <taxon>Panpulmonata</taxon>
        <taxon>Eupulmonata</taxon>
        <taxon>Stylommatophora</taxon>
        <taxon>Helicina</taxon>
        <taxon>Arionoidea</taxon>
        <taxon>Arionidae</taxon>
        <taxon>Arion</taxon>
    </lineage>
</organism>
<feature type="compositionally biased region" description="Polar residues" evidence="1">
    <location>
        <begin position="21"/>
        <end position="40"/>
    </location>
</feature>
<dbReference type="AlphaFoldDB" id="A0A0B7AWK9"/>
<gene>
    <name evidence="3" type="primary">ORF145730</name>
</gene>
<feature type="chain" id="PRO_5002124444" evidence="2">
    <location>
        <begin position="19"/>
        <end position="214"/>
    </location>
</feature>
<evidence type="ECO:0000313" key="3">
    <source>
        <dbReference type="EMBL" id="CEK85012.1"/>
    </source>
</evidence>
<evidence type="ECO:0000256" key="2">
    <source>
        <dbReference type="SAM" id="SignalP"/>
    </source>
</evidence>
<accession>A0A0B7AWK9</accession>
<feature type="signal peptide" evidence="2">
    <location>
        <begin position="1"/>
        <end position="18"/>
    </location>
</feature>
<sequence length="214" mass="22881">MDFTAALIVLATFTIGCGVSQDSSPASTVISSPETSAPSLTASTVTSSPSIASSLILPPTTSSPVTPPRVTTTWSQVTSSTQRNSLTFMTSKGVPSGSDVTTRGELDVANVLSVPGGDLTTALPVWIKCTTDVQLEDLGNDNIVKVLSAWCENYQKIIDCMSRDIVTSAPDNPLDFFLNLTFNNNTLRIKSENVCAKFKERKTNCHAQTRLMKL</sequence>
<protein>
    <submittedName>
        <fullName evidence="3">Uncharacterized protein</fullName>
    </submittedName>
</protein>